<feature type="transmembrane region" description="Helical" evidence="1">
    <location>
        <begin position="6"/>
        <end position="26"/>
    </location>
</feature>
<keyword evidence="1" id="KW-1133">Transmembrane helix</keyword>
<feature type="transmembrane region" description="Helical" evidence="1">
    <location>
        <begin position="33"/>
        <end position="51"/>
    </location>
</feature>
<accession>A0ABX7E4I5</accession>
<evidence type="ECO:0000256" key="1">
    <source>
        <dbReference type="SAM" id="Phobius"/>
    </source>
</evidence>
<name>A0ABX7E4I5_9BACI</name>
<feature type="transmembrane region" description="Helical" evidence="1">
    <location>
        <begin position="370"/>
        <end position="391"/>
    </location>
</feature>
<proteinExistence type="predicted"/>
<dbReference type="CDD" id="cd21416">
    <property type="entry name" value="HDC_protein"/>
    <property type="match status" value="1"/>
</dbReference>
<reference evidence="2 3" key="1">
    <citation type="submission" date="2020-11" db="EMBL/GenBank/DDBJ databases">
        <title>Taxonomic evaluation of the Bacillus sporothermodurans group of bacteria based on whole genome sequences.</title>
        <authorList>
            <person name="Fiedler G."/>
            <person name="Herbstmann A.-D."/>
            <person name="Doll E."/>
            <person name="Wenning M."/>
            <person name="Brinks E."/>
            <person name="Kabisch J."/>
            <person name="Breitenwieser F."/>
            <person name="Lappann M."/>
            <person name="Boehnlein C."/>
            <person name="Franz C."/>
        </authorList>
    </citation>
    <scope>NUCLEOTIDE SEQUENCE [LARGE SCALE GENOMIC DNA]</scope>
    <source>
        <strain evidence="2 3">JCM 19841</strain>
    </source>
</reference>
<feature type="transmembrane region" description="Helical" evidence="1">
    <location>
        <begin position="329"/>
        <end position="350"/>
    </location>
</feature>
<dbReference type="Proteomes" id="UP000595691">
    <property type="component" value="Chromosome"/>
</dbReference>
<dbReference type="EMBL" id="CP065425">
    <property type="protein sequence ID" value="QQZ10136.1"/>
    <property type="molecule type" value="Genomic_DNA"/>
</dbReference>
<feature type="transmembrane region" description="Helical" evidence="1">
    <location>
        <begin position="271"/>
        <end position="289"/>
    </location>
</feature>
<organism evidence="2 3">
    <name type="scientific">Heyndrickxia vini</name>
    <dbReference type="NCBI Taxonomy" id="1476025"/>
    <lineage>
        <taxon>Bacteria</taxon>
        <taxon>Bacillati</taxon>
        <taxon>Bacillota</taxon>
        <taxon>Bacilli</taxon>
        <taxon>Bacillales</taxon>
        <taxon>Bacillaceae</taxon>
        <taxon>Heyndrickxia</taxon>
    </lineage>
</organism>
<sequence length="394" mass="42442">MTINEPVFAAMLILALVAVGEIISVLTRARVPMLLVAILGFLILVWTGIFPKNIVETSSFNGIGVLLTGPLVVHLGTLIPFSMMSKQYKAVIISLGGALIALVLVLPIITLLFGYETAVAGMGPIVGGIVAFLVTSAELKELGFESLVAIPALVLAIHKLFGMPVASIFLRKYALFLRDETDLLERHKQTAATIETTLKHSTTITMKKKKYEFNTANVLLFKLFLGASIATVIGSVTGVSSTIWCLVIGVLGARVKFYDENIMDKAKASSIAILGTIFIVIASMSTVSLKQFLHFIPQILAIIVLGQIGIILGGYLFSKLTKWHPYKGMSLALTAMFGFPADYILCQEVSRSVGRTDEEQQILLNELSPPMLIAGFTTVTVASVIIASILVKTL</sequence>
<feature type="transmembrane region" description="Helical" evidence="1">
    <location>
        <begin position="118"/>
        <end position="135"/>
    </location>
</feature>
<gene>
    <name evidence="2" type="ORF">I5776_04020</name>
</gene>
<protein>
    <submittedName>
        <fullName evidence="2">Uncharacterized protein</fullName>
    </submittedName>
</protein>
<feature type="transmembrane region" description="Helical" evidence="1">
    <location>
        <begin position="147"/>
        <end position="170"/>
    </location>
</feature>
<keyword evidence="1" id="KW-0812">Transmembrane</keyword>
<evidence type="ECO:0000313" key="2">
    <source>
        <dbReference type="EMBL" id="QQZ10136.1"/>
    </source>
</evidence>
<evidence type="ECO:0000313" key="3">
    <source>
        <dbReference type="Proteomes" id="UP000595691"/>
    </source>
</evidence>
<feature type="transmembrane region" description="Helical" evidence="1">
    <location>
        <begin position="63"/>
        <end position="83"/>
    </location>
</feature>
<feature type="transmembrane region" description="Helical" evidence="1">
    <location>
        <begin position="295"/>
        <end position="317"/>
    </location>
</feature>
<dbReference type="InterPro" id="IPR049576">
    <property type="entry name" value="HDC-like"/>
</dbReference>
<keyword evidence="1" id="KW-0472">Membrane</keyword>
<feature type="transmembrane region" description="Helical" evidence="1">
    <location>
        <begin position="223"/>
        <end position="251"/>
    </location>
</feature>
<dbReference type="RefSeq" id="WP_202779080.1">
    <property type="nucleotide sequence ID" value="NZ_CP065425.1"/>
</dbReference>
<feature type="transmembrane region" description="Helical" evidence="1">
    <location>
        <begin position="90"/>
        <end position="112"/>
    </location>
</feature>
<keyword evidence="3" id="KW-1185">Reference proteome</keyword>